<evidence type="ECO:0000313" key="2">
    <source>
        <dbReference type="Proteomes" id="UP000257109"/>
    </source>
</evidence>
<evidence type="ECO:0000313" key="1">
    <source>
        <dbReference type="EMBL" id="RDX86767.1"/>
    </source>
</evidence>
<keyword evidence="2" id="KW-1185">Reference proteome</keyword>
<dbReference type="EMBL" id="QJKJ01006424">
    <property type="protein sequence ID" value="RDX86767.1"/>
    <property type="molecule type" value="Genomic_DNA"/>
</dbReference>
<dbReference type="Proteomes" id="UP000257109">
    <property type="component" value="Unassembled WGS sequence"/>
</dbReference>
<sequence>MMVNNHLTFLDEEILAEGRGHNRALNISVKCPDHILTQMLVDNGSSLNVMLKSTIERFPYDQAHLKTSSTIVRAFDGSRREVMGETKILVQIDILLGNGYQADIAVCWEDLRFIQPEQSPPPCIKK</sequence>
<dbReference type="PANTHER" id="PTHR33240:SF15">
    <property type="entry name" value="GAG-PRO-LIKE PROTEIN"/>
    <property type="match status" value="1"/>
</dbReference>
<protein>
    <submittedName>
        <fullName evidence="1">Uncharacterized protein</fullName>
    </submittedName>
</protein>
<proteinExistence type="predicted"/>
<dbReference type="PANTHER" id="PTHR33240">
    <property type="entry name" value="OS08G0508500 PROTEIN"/>
    <property type="match status" value="1"/>
</dbReference>
<feature type="non-terminal residue" evidence="1">
    <location>
        <position position="1"/>
    </location>
</feature>
<organism evidence="1 2">
    <name type="scientific">Mucuna pruriens</name>
    <name type="common">Velvet bean</name>
    <name type="synonym">Dolichos pruriens</name>
    <dbReference type="NCBI Taxonomy" id="157652"/>
    <lineage>
        <taxon>Eukaryota</taxon>
        <taxon>Viridiplantae</taxon>
        <taxon>Streptophyta</taxon>
        <taxon>Embryophyta</taxon>
        <taxon>Tracheophyta</taxon>
        <taxon>Spermatophyta</taxon>
        <taxon>Magnoliopsida</taxon>
        <taxon>eudicotyledons</taxon>
        <taxon>Gunneridae</taxon>
        <taxon>Pentapetalae</taxon>
        <taxon>rosids</taxon>
        <taxon>fabids</taxon>
        <taxon>Fabales</taxon>
        <taxon>Fabaceae</taxon>
        <taxon>Papilionoideae</taxon>
        <taxon>50 kb inversion clade</taxon>
        <taxon>NPAAA clade</taxon>
        <taxon>indigoferoid/millettioid clade</taxon>
        <taxon>Phaseoleae</taxon>
        <taxon>Mucuna</taxon>
    </lineage>
</organism>
<reference evidence="1" key="1">
    <citation type="submission" date="2018-05" db="EMBL/GenBank/DDBJ databases">
        <title>Draft genome of Mucuna pruriens seed.</title>
        <authorList>
            <person name="Nnadi N.E."/>
            <person name="Vos R."/>
            <person name="Hasami M.H."/>
            <person name="Devisetty U.K."/>
            <person name="Aguiy J.C."/>
        </authorList>
    </citation>
    <scope>NUCLEOTIDE SEQUENCE [LARGE SCALE GENOMIC DNA]</scope>
    <source>
        <strain evidence="1">JCA_2017</strain>
    </source>
</reference>
<accession>A0A371G899</accession>
<name>A0A371G899_MUCPR</name>
<comment type="caution">
    <text evidence="1">The sequence shown here is derived from an EMBL/GenBank/DDBJ whole genome shotgun (WGS) entry which is preliminary data.</text>
</comment>
<dbReference type="AlphaFoldDB" id="A0A371G899"/>
<gene>
    <name evidence="1" type="ORF">CR513_31856</name>
</gene>